<dbReference type="InterPro" id="IPR029063">
    <property type="entry name" value="SAM-dependent_MTases_sf"/>
</dbReference>
<protein>
    <recommendedName>
        <fullName evidence="7">Protein arginine methyltransferase NDUFAF7</fullName>
        <ecNumber evidence="7">2.1.1.320</ecNumber>
    </recommendedName>
</protein>
<gene>
    <name evidence="8" type="ORF">P691DRAFT_784177</name>
</gene>
<dbReference type="Gene3D" id="3.40.50.12710">
    <property type="match status" value="1"/>
</dbReference>
<keyword evidence="5 7" id="KW-0496">Mitochondrion</keyword>
<comment type="function">
    <text evidence="7">Arginine methyltransferase involved in the assembly or stability of mitochondrial NADH:ubiquinone oxidoreductase complex (complex I).</text>
</comment>
<dbReference type="GO" id="GO:0035243">
    <property type="term" value="F:protein-arginine omega-N symmetric methyltransferase activity"/>
    <property type="evidence" value="ECO:0007669"/>
    <property type="project" value="UniProtKB-EC"/>
</dbReference>
<organism evidence="8 9">
    <name type="scientific">Macrolepiota fuliginosa MF-IS2</name>
    <dbReference type="NCBI Taxonomy" id="1400762"/>
    <lineage>
        <taxon>Eukaryota</taxon>
        <taxon>Fungi</taxon>
        <taxon>Dikarya</taxon>
        <taxon>Basidiomycota</taxon>
        <taxon>Agaricomycotina</taxon>
        <taxon>Agaricomycetes</taxon>
        <taxon>Agaricomycetidae</taxon>
        <taxon>Agaricales</taxon>
        <taxon>Agaricineae</taxon>
        <taxon>Agaricaceae</taxon>
        <taxon>Macrolepiota</taxon>
    </lineage>
</organism>
<dbReference type="InterPro" id="IPR038375">
    <property type="entry name" value="NDUFAF7_sf"/>
</dbReference>
<name>A0A9P5X7U5_9AGAR</name>
<evidence type="ECO:0000256" key="7">
    <source>
        <dbReference type="RuleBase" id="RU364114"/>
    </source>
</evidence>
<dbReference type="Pfam" id="PF02636">
    <property type="entry name" value="Methyltransf_28"/>
    <property type="match status" value="1"/>
</dbReference>
<dbReference type="CDD" id="cd02440">
    <property type="entry name" value="AdoMet_MTases"/>
    <property type="match status" value="1"/>
</dbReference>
<evidence type="ECO:0000313" key="9">
    <source>
        <dbReference type="Proteomes" id="UP000807342"/>
    </source>
</evidence>
<dbReference type="OrthoDB" id="17415at2759"/>
<dbReference type="PANTHER" id="PTHR12049">
    <property type="entry name" value="PROTEIN ARGININE METHYLTRANSFERASE NDUFAF7, MITOCHONDRIAL"/>
    <property type="match status" value="1"/>
</dbReference>
<keyword evidence="9" id="KW-1185">Reference proteome</keyword>
<comment type="catalytic activity">
    <reaction evidence="6 7">
        <text>L-arginyl-[protein] + 2 S-adenosyl-L-methionine = N(omega),N(omega)'-dimethyl-L-arginyl-[protein] + 2 S-adenosyl-L-homocysteine + 2 H(+)</text>
        <dbReference type="Rhea" id="RHEA:48108"/>
        <dbReference type="Rhea" id="RHEA-COMP:10532"/>
        <dbReference type="Rhea" id="RHEA-COMP:11992"/>
        <dbReference type="ChEBI" id="CHEBI:15378"/>
        <dbReference type="ChEBI" id="CHEBI:29965"/>
        <dbReference type="ChEBI" id="CHEBI:57856"/>
        <dbReference type="ChEBI" id="CHEBI:59789"/>
        <dbReference type="ChEBI" id="CHEBI:88221"/>
        <dbReference type="EC" id="2.1.1.320"/>
    </reaction>
</comment>
<comment type="caution">
    <text evidence="8">The sequence shown here is derived from an EMBL/GenBank/DDBJ whole genome shotgun (WGS) entry which is preliminary data.</text>
</comment>
<accession>A0A9P5X7U5</accession>
<dbReference type="EMBL" id="MU151258">
    <property type="protein sequence ID" value="KAF9446207.1"/>
    <property type="molecule type" value="Genomic_DNA"/>
</dbReference>
<keyword evidence="3 7" id="KW-0489">Methyltransferase</keyword>
<evidence type="ECO:0000256" key="6">
    <source>
        <dbReference type="ARBA" id="ARBA00048612"/>
    </source>
</evidence>
<evidence type="ECO:0000256" key="4">
    <source>
        <dbReference type="ARBA" id="ARBA00022679"/>
    </source>
</evidence>
<proteinExistence type="inferred from homology"/>
<dbReference type="GO" id="GO:0005739">
    <property type="term" value="C:mitochondrion"/>
    <property type="evidence" value="ECO:0007669"/>
    <property type="project" value="UniProtKB-SubCell"/>
</dbReference>
<reference evidence="8" key="1">
    <citation type="submission" date="2020-11" db="EMBL/GenBank/DDBJ databases">
        <authorList>
            <consortium name="DOE Joint Genome Institute"/>
            <person name="Ahrendt S."/>
            <person name="Riley R."/>
            <person name="Andreopoulos W."/>
            <person name="Labutti K."/>
            <person name="Pangilinan J."/>
            <person name="Ruiz-Duenas F.J."/>
            <person name="Barrasa J.M."/>
            <person name="Sanchez-Garcia M."/>
            <person name="Camarero S."/>
            <person name="Miyauchi S."/>
            <person name="Serrano A."/>
            <person name="Linde D."/>
            <person name="Babiker R."/>
            <person name="Drula E."/>
            <person name="Ayuso-Fernandez I."/>
            <person name="Pacheco R."/>
            <person name="Padilla G."/>
            <person name="Ferreira P."/>
            <person name="Barriuso J."/>
            <person name="Kellner H."/>
            <person name="Castanera R."/>
            <person name="Alfaro M."/>
            <person name="Ramirez L."/>
            <person name="Pisabarro A.G."/>
            <person name="Kuo A."/>
            <person name="Tritt A."/>
            <person name="Lipzen A."/>
            <person name="He G."/>
            <person name="Yan M."/>
            <person name="Ng V."/>
            <person name="Cullen D."/>
            <person name="Martin F."/>
            <person name="Rosso M.-N."/>
            <person name="Henrissat B."/>
            <person name="Hibbett D."/>
            <person name="Martinez A.T."/>
            <person name="Grigoriev I.V."/>
        </authorList>
    </citation>
    <scope>NUCLEOTIDE SEQUENCE</scope>
    <source>
        <strain evidence="8">MF-IS2</strain>
    </source>
</reference>
<dbReference type="Proteomes" id="UP000807342">
    <property type="component" value="Unassembled WGS sequence"/>
</dbReference>
<evidence type="ECO:0000256" key="1">
    <source>
        <dbReference type="ARBA" id="ARBA00004173"/>
    </source>
</evidence>
<dbReference type="EC" id="2.1.1.320" evidence="7"/>
<evidence type="ECO:0000256" key="5">
    <source>
        <dbReference type="ARBA" id="ARBA00023128"/>
    </source>
</evidence>
<comment type="subcellular location">
    <subcellularLocation>
        <location evidence="1 7">Mitochondrion</location>
    </subcellularLocation>
</comment>
<dbReference type="SUPFAM" id="SSF53335">
    <property type="entry name" value="S-adenosyl-L-methionine-dependent methyltransferases"/>
    <property type="match status" value="1"/>
</dbReference>
<keyword evidence="4 7" id="KW-0808">Transferase</keyword>
<dbReference type="GO" id="GO:0032259">
    <property type="term" value="P:methylation"/>
    <property type="evidence" value="ECO:0007669"/>
    <property type="project" value="UniProtKB-KW"/>
</dbReference>
<dbReference type="InterPro" id="IPR003788">
    <property type="entry name" value="NDUFAF7"/>
</dbReference>
<evidence type="ECO:0000256" key="2">
    <source>
        <dbReference type="ARBA" id="ARBA00005891"/>
    </source>
</evidence>
<sequence length="459" mass="52729">MLEHETAPPKGVKMLVRDFIEDSLYNPHYGYFPKQVNIFDTQGISLEFQKLRDSTEFQEEVAKRYATYGADKHDGPGRQLWHTPTELFKPYYGQTLAQCLVSEYLLKYFPYEDFVIYEIGAGNGSLAESILDYLKASYPDVYERTRYNIIEISGNLAKLQKKRLAKHHGCVKVTHQSIFHWKTREPSPCFFIAMEVIDNFAHDVIRYDLRTMKPYQGVVTIDEQGDFDMIFSPVTDPLVASFLRIRDRLGHSPPIRTLLRRSDTLRKIYTSLPFAPNLSAEEYIPTRLLSLLKSLRTHFPRHRLLLSDFSSLPDTIPGVNAPVVQTRFRNTTVPCSTLMVRQGYFDIFFPTDFERLRDMYEYILSQPHAKLIGGPSPLTTSSSPLSLGAGFFDSYQQTSNRRHPVDGVTSASGLPVGERKSSVFTHAEFMETYADLSKTTLRNGENPLLDFYKNVKFLF</sequence>
<dbReference type="PANTHER" id="PTHR12049:SF5">
    <property type="entry name" value="PROTEIN ARGININE METHYLTRANSFERASE NDUFAF7 HOMOLOG, MITOCHONDRIAL"/>
    <property type="match status" value="1"/>
</dbReference>
<evidence type="ECO:0000256" key="3">
    <source>
        <dbReference type="ARBA" id="ARBA00022603"/>
    </source>
</evidence>
<comment type="similarity">
    <text evidence="2 7">Belongs to the NDUFAF7 family.</text>
</comment>
<dbReference type="AlphaFoldDB" id="A0A9P5X7U5"/>
<evidence type="ECO:0000313" key="8">
    <source>
        <dbReference type="EMBL" id="KAF9446207.1"/>
    </source>
</evidence>